<organism evidence="1 2">
    <name type="scientific">Catenulispora yoronensis</name>
    <dbReference type="NCBI Taxonomy" id="450799"/>
    <lineage>
        <taxon>Bacteria</taxon>
        <taxon>Bacillati</taxon>
        <taxon>Actinomycetota</taxon>
        <taxon>Actinomycetes</taxon>
        <taxon>Catenulisporales</taxon>
        <taxon>Catenulisporaceae</taxon>
        <taxon>Catenulispora</taxon>
    </lineage>
</organism>
<protein>
    <submittedName>
        <fullName evidence="1">Uncharacterized protein</fullName>
    </submittedName>
</protein>
<sequence length="111" mass="11973">MPALHPPARARGPVHVPALDPALEHLDRTQHPDTGQHSAVAQHPDTALPGWFLAPRLRAHTPGPRRIATLPTCSGRCTVTDLDAERATDHGRVAQAFIAAALRLLASRERP</sequence>
<comment type="caution">
    <text evidence="1">The sequence shown here is derived from an EMBL/GenBank/DDBJ whole genome shotgun (WGS) entry which is preliminary data.</text>
</comment>
<reference evidence="1 2" key="1">
    <citation type="journal article" date="2019" name="Int. J. Syst. Evol. Microbiol.">
        <title>The Global Catalogue of Microorganisms (GCM) 10K type strain sequencing project: providing services to taxonomists for standard genome sequencing and annotation.</title>
        <authorList>
            <consortium name="The Broad Institute Genomics Platform"/>
            <consortium name="The Broad Institute Genome Sequencing Center for Infectious Disease"/>
            <person name="Wu L."/>
            <person name="Ma J."/>
        </authorList>
    </citation>
    <scope>NUCLEOTIDE SEQUENCE [LARGE SCALE GENOMIC DNA]</scope>
    <source>
        <strain evidence="1 2">JCM 16014</strain>
    </source>
</reference>
<evidence type="ECO:0000313" key="2">
    <source>
        <dbReference type="Proteomes" id="UP001500751"/>
    </source>
</evidence>
<keyword evidence="2" id="KW-1185">Reference proteome</keyword>
<dbReference type="RefSeq" id="WP_344668146.1">
    <property type="nucleotide sequence ID" value="NZ_BAAAQN010000032.1"/>
</dbReference>
<evidence type="ECO:0000313" key="1">
    <source>
        <dbReference type="EMBL" id="GAA2041960.1"/>
    </source>
</evidence>
<dbReference type="EMBL" id="BAAAQN010000032">
    <property type="protein sequence ID" value="GAA2041960.1"/>
    <property type="molecule type" value="Genomic_DNA"/>
</dbReference>
<accession>A0ABN2USA9</accession>
<gene>
    <name evidence="1" type="ORF">GCM10009839_50650</name>
</gene>
<dbReference type="Proteomes" id="UP001500751">
    <property type="component" value="Unassembled WGS sequence"/>
</dbReference>
<proteinExistence type="predicted"/>
<name>A0ABN2USA9_9ACTN</name>